<feature type="transmembrane region" description="Helical" evidence="6">
    <location>
        <begin position="100"/>
        <end position="124"/>
    </location>
</feature>
<evidence type="ECO:0000256" key="5">
    <source>
        <dbReference type="ARBA" id="ARBA00023136"/>
    </source>
</evidence>
<feature type="transmembrane region" description="Helical" evidence="6">
    <location>
        <begin position="281"/>
        <end position="305"/>
    </location>
</feature>
<dbReference type="Proteomes" id="UP000198518">
    <property type="component" value="Unassembled WGS sequence"/>
</dbReference>
<keyword evidence="2" id="KW-1003">Cell membrane</keyword>
<dbReference type="AlphaFoldDB" id="A0A1I0N3N2"/>
<dbReference type="PANTHER" id="PTHR43370:SF1">
    <property type="entry name" value="GUANOSINE ABC TRANSPORTER PERMEASE PROTEIN NUPQ"/>
    <property type="match status" value="1"/>
</dbReference>
<dbReference type="CDD" id="cd06580">
    <property type="entry name" value="TM_PBP1_transp_TpRbsC_like"/>
    <property type="match status" value="1"/>
</dbReference>
<dbReference type="GO" id="GO:0022857">
    <property type="term" value="F:transmembrane transporter activity"/>
    <property type="evidence" value="ECO:0007669"/>
    <property type="project" value="InterPro"/>
</dbReference>
<feature type="transmembrane region" description="Helical" evidence="6">
    <location>
        <begin position="7"/>
        <end position="27"/>
    </location>
</feature>
<dbReference type="InterPro" id="IPR001851">
    <property type="entry name" value="ABC_transp_permease"/>
</dbReference>
<feature type="transmembrane region" description="Helical" evidence="6">
    <location>
        <begin position="77"/>
        <end position="94"/>
    </location>
</feature>
<feature type="transmembrane region" description="Helical" evidence="6">
    <location>
        <begin position="326"/>
        <end position="347"/>
    </location>
</feature>
<gene>
    <name evidence="7" type="ORF">SAMN04487945_0582</name>
</gene>
<accession>A0A1I0N3N2</accession>
<dbReference type="GO" id="GO:0005886">
    <property type="term" value="C:plasma membrane"/>
    <property type="evidence" value="ECO:0007669"/>
    <property type="project" value="UniProtKB-SubCell"/>
</dbReference>
<keyword evidence="5 6" id="KW-0472">Membrane</keyword>
<keyword evidence="4 6" id="KW-1133">Transmembrane helix</keyword>
<dbReference type="EMBL" id="FOJA01000001">
    <property type="protein sequence ID" value="SEV95664.1"/>
    <property type="molecule type" value="Genomic_DNA"/>
</dbReference>
<proteinExistence type="predicted"/>
<protein>
    <submittedName>
        <fullName evidence="7">Nucleoside ABC transporter membrane protein</fullName>
    </submittedName>
</protein>
<dbReference type="RefSeq" id="WP_089670327.1">
    <property type="nucleotide sequence ID" value="NZ_FOJA01000001.1"/>
</dbReference>
<feature type="transmembrane region" description="Helical" evidence="6">
    <location>
        <begin position="246"/>
        <end position="269"/>
    </location>
</feature>
<feature type="transmembrane region" description="Helical" evidence="6">
    <location>
        <begin position="47"/>
        <end position="65"/>
    </location>
</feature>
<sequence>MRKPERSTIVAALGVLAAAVAVFGVLFPDSVAGELVDIASRPIMAEIALRLAVPITLAALGGIFAEKSGVINIGLEGLLIISSFTAVLVAWGLGGSSGTALWTGFAGGVLASVLLAGLFAVVCIEYEADQIIAGLAVWLVALGLAPFASSVVFGNKNTASISRFGEWTVPVLHDAFVNSGVRILEYVGQVLLRANPIVYLMFAAVAVSWYVLNHTAFGRWVEASGENPDALDTAGVNVHRVRYASVLISGLLAGMGGAALSIGHVGSFVGNGTTMIDGKGFIAIATYLFGNYNPLGTFGAAILFSGLESLQIGIQQFTPYEIPSQLIQLIPYATVVVVLVLVGRTRIPDAAGEYYESGEDR</sequence>
<evidence type="ECO:0000256" key="6">
    <source>
        <dbReference type="SAM" id="Phobius"/>
    </source>
</evidence>
<dbReference type="Pfam" id="PF02653">
    <property type="entry name" value="BPD_transp_2"/>
    <property type="match status" value="1"/>
</dbReference>
<keyword evidence="8" id="KW-1185">Reference proteome</keyword>
<dbReference type="OrthoDB" id="372203at2157"/>
<evidence type="ECO:0000256" key="3">
    <source>
        <dbReference type="ARBA" id="ARBA00022692"/>
    </source>
</evidence>
<feature type="transmembrane region" description="Helical" evidence="6">
    <location>
        <begin position="131"/>
        <end position="153"/>
    </location>
</feature>
<evidence type="ECO:0000256" key="1">
    <source>
        <dbReference type="ARBA" id="ARBA00004651"/>
    </source>
</evidence>
<reference evidence="7 8" key="1">
    <citation type="submission" date="2016-10" db="EMBL/GenBank/DDBJ databases">
        <authorList>
            <person name="de Groot N.N."/>
        </authorList>
    </citation>
    <scope>NUCLEOTIDE SEQUENCE [LARGE SCALE GENOMIC DNA]</scope>
    <source>
        <strain evidence="7 8">CGMCC 1.5337</strain>
    </source>
</reference>
<keyword evidence="3 6" id="KW-0812">Transmembrane</keyword>
<evidence type="ECO:0000256" key="2">
    <source>
        <dbReference type="ARBA" id="ARBA00022475"/>
    </source>
</evidence>
<organism evidence="7 8">
    <name type="scientific">Halobacterium jilantaiense</name>
    <dbReference type="NCBI Taxonomy" id="355548"/>
    <lineage>
        <taxon>Archaea</taxon>
        <taxon>Methanobacteriati</taxon>
        <taxon>Methanobacteriota</taxon>
        <taxon>Stenosarchaea group</taxon>
        <taxon>Halobacteria</taxon>
        <taxon>Halobacteriales</taxon>
        <taxon>Halobacteriaceae</taxon>
        <taxon>Halobacterium</taxon>
    </lineage>
</organism>
<evidence type="ECO:0000313" key="8">
    <source>
        <dbReference type="Proteomes" id="UP000198518"/>
    </source>
</evidence>
<comment type="subcellular location">
    <subcellularLocation>
        <location evidence="1">Cell membrane</location>
        <topology evidence="1">Multi-pass membrane protein</topology>
    </subcellularLocation>
</comment>
<evidence type="ECO:0000313" key="7">
    <source>
        <dbReference type="EMBL" id="SEV95664.1"/>
    </source>
</evidence>
<dbReference type="STRING" id="355548.SAMN04487945_0582"/>
<dbReference type="PANTHER" id="PTHR43370">
    <property type="entry name" value="SUGAR ABC TRANSPORTER INTEGRAL MEMBRANE PROTEIN-RELATED"/>
    <property type="match status" value="1"/>
</dbReference>
<evidence type="ECO:0000256" key="4">
    <source>
        <dbReference type="ARBA" id="ARBA00022989"/>
    </source>
</evidence>
<feature type="transmembrane region" description="Helical" evidence="6">
    <location>
        <begin position="194"/>
        <end position="212"/>
    </location>
</feature>
<name>A0A1I0N3N2_9EURY</name>